<dbReference type="InterPro" id="IPR044965">
    <property type="entry name" value="Glyco_hydro_17_plant"/>
</dbReference>
<dbReference type="AlphaFoldDB" id="A0A068U4L1"/>
<feature type="chain" id="PRO_5001657329" description="Glucan endo-1,3-beta-D-glucosidase" evidence="6">
    <location>
        <begin position="37"/>
        <end position="351"/>
    </location>
</feature>
<dbReference type="Proteomes" id="UP000295252">
    <property type="component" value="Chromosome VIII"/>
</dbReference>
<protein>
    <recommendedName>
        <fullName evidence="9">Glucan endo-1,3-beta-D-glucosidase</fullName>
    </recommendedName>
</protein>
<comment type="similarity">
    <text evidence="1 4">Belongs to the glycosyl hydrolase 17 family.</text>
</comment>
<dbReference type="STRING" id="49390.A0A068U4L1"/>
<evidence type="ECO:0000256" key="3">
    <source>
        <dbReference type="ARBA" id="ARBA00023295"/>
    </source>
</evidence>
<dbReference type="InParanoid" id="A0A068U4L1"/>
<name>A0A068U4L1_COFCA</name>
<evidence type="ECO:0000256" key="5">
    <source>
        <dbReference type="RuleBase" id="RU004336"/>
    </source>
</evidence>
<dbReference type="FunCoup" id="A0A068U4L1">
    <property type="interactions" value="13"/>
</dbReference>
<dbReference type="InterPro" id="IPR000490">
    <property type="entry name" value="Glyco_hydro_17"/>
</dbReference>
<keyword evidence="8" id="KW-1185">Reference proteome</keyword>
<dbReference type="PhylomeDB" id="A0A068U4L1"/>
<evidence type="ECO:0000313" key="8">
    <source>
        <dbReference type="Proteomes" id="UP000295252"/>
    </source>
</evidence>
<sequence length="351" mass="37982">MHRMHLRAQTMASPRMFLAVGMMMMVIMHSPMVIVGDKIGIGVCYGMVANNLPSATDVISLYKKYNIGKLRLFDPNPDALEALKGSGIDVALGAKNEDIPSIATSTEGAESWFTTNVLPYLSNITFSFISVGNEAIPGEFANDVAPAMSNLQAVLNDHNLNGITVTTAVATMVLGVSYPPSAGQFSPETKGALADVLSFLSIKGSPLMANVYPYFAYASDPDQVRLDYALFTAKDPVVVDGNLSYHNLFDATVDSFYWAMEKQGVNNVGVAVSESGWPSAGNGGFTTPELASTYNRNFMQHVLNMGGTPKRPGAYIEGFIFAMFNENQKPSGIEQNWGLFYPNMQPVYAVF</sequence>
<keyword evidence="2 5" id="KW-0378">Hydrolase</keyword>
<dbReference type="OrthoDB" id="941679at2759"/>
<gene>
    <name evidence="7" type="ORF">GSCOC_T00041577001</name>
</gene>
<organism evidence="7 8">
    <name type="scientific">Coffea canephora</name>
    <name type="common">Robusta coffee</name>
    <dbReference type="NCBI Taxonomy" id="49390"/>
    <lineage>
        <taxon>Eukaryota</taxon>
        <taxon>Viridiplantae</taxon>
        <taxon>Streptophyta</taxon>
        <taxon>Embryophyta</taxon>
        <taxon>Tracheophyta</taxon>
        <taxon>Spermatophyta</taxon>
        <taxon>Magnoliopsida</taxon>
        <taxon>eudicotyledons</taxon>
        <taxon>Gunneridae</taxon>
        <taxon>Pentapetalae</taxon>
        <taxon>asterids</taxon>
        <taxon>lamiids</taxon>
        <taxon>Gentianales</taxon>
        <taxon>Rubiaceae</taxon>
        <taxon>Ixoroideae</taxon>
        <taxon>Gardenieae complex</taxon>
        <taxon>Bertiereae - Coffeeae clade</taxon>
        <taxon>Coffeeae</taxon>
        <taxon>Coffea</taxon>
    </lineage>
</organism>
<reference evidence="8" key="1">
    <citation type="journal article" date="2014" name="Science">
        <title>The coffee genome provides insight into the convergent evolution of caffeine biosynthesis.</title>
        <authorList>
            <person name="Denoeud F."/>
            <person name="Carretero-Paulet L."/>
            <person name="Dereeper A."/>
            <person name="Droc G."/>
            <person name="Guyot R."/>
            <person name="Pietrella M."/>
            <person name="Zheng C."/>
            <person name="Alberti A."/>
            <person name="Anthony F."/>
            <person name="Aprea G."/>
            <person name="Aury J.M."/>
            <person name="Bento P."/>
            <person name="Bernard M."/>
            <person name="Bocs S."/>
            <person name="Campa C."/>
            <person name="Cenci A."/>
            <person name="Combes M.C."/>
            <person name="Crouzillat D."/>
            <person name="Da Silva C."/>
            <person name="Daddiego L."/>
            <person name="De Bellis F."/>
            <person name="Dussert S."/>
            <person name="Garsmeur O."/>
            <person name="Gayraud T."/>
            <person name="Guignon V."/>
            <person name="Jahn K."/>
            <person name="Jamilloux V."/>
            <person name="Joet T."/>
            <person name="Labadie K."/>
            <person name="Lan T."/>
            <person name="Leclercq J."/>
            <person name="Lepelley M."/>
            <person name="Leroy T."/>
            <person name="Li L.T."/>
            <person name="Librado P."/>
            <person name="Lopez L."/>
            <person name="Munoz A."/>
            <person name="Noel B."/>
            <person name="Pallavicini A."/>
            <person name="Perrotta G."/>
            <person name="Poncet V."/>
            <person name="Pot D."/>
            <person name="Priyono X."/>
            <person name="Rigoreau M."/>
            <person name="Rouard M."/>
            <person name="Rozas J."/>
            <person name="Tranchant-Dubreuil C."/>
            <person name="VanBuren R."/>
            <person name="Zhang Q."/>
            <person name="Andrade A.C."/>
            <person name="Argout X."/>
            <person name="Bertrand B."/>
            <person name="de Kochko A."/>
            <person name="Graziosi G."/>
            <person name="Henry R.J."/>
            <person name="Jayarama X."/>
            <person name="Ming R."/>
            <person name="Nagai C."/>
            <person name="Rounsley S."/>
            <person name="Sankoff D."/>
            <person name="Giuliano G."/>
            <person name="Albert V.A."/>
            <person name="Wincker P."/>
            <person name="Lashermes P."/>
        </authorList>
    </citation>
    <scope>NUCLEOTIDE SEQUENCE [LARGE SCALE GENOMIC DNA]</scope>
    <source>
        <strain evidence="8">cv. DH200-94</strain>
    </source>
</reference>
<dbReference type="InterPro" id="IPR017853">
    <property type="entry name" value="GH"/>
</dbReference>
<evidence type="ECO:0000256" key="6">
    <source>
        <dbReference type="SAM" id="SignalP"/>
    </source>
</evidence>
<dbReference type="Pfam" id="PF00332">
    <property type="entry name" value="Glyco_hydro_17"/>
    <property type="match status" value="1"/>
</dbReference>
<dbReference type="Gramene" id="CDP03094">
    <property type="protein sequence ID" value="CDP03094"/>
    <property type="gene ID" value="GSCOC_T00041577001"/>
</dbReference>
<evidence type="ECO:0008006" key="9">
    <source>
        <dbReference type="Google" id="ProtNLM"/>
    </source>
</evidence>
<dbReference type="FunFam" id="3.20.20.80:FF:000010">
    <property type="entry name" value="glucan endo-1,3-beta-glucosidase, basic"/>
    <property type="match status" value="1"/>
</dbReference>
<dbReference type="GO" id="GO:0005975">
    <property type="term" value="P:carbohydrate metabolic process"/>
    <property type="evidence" value="ECO:0007669"/>
    <property type="project" value="InterPro"/>
</dbReference>
<dbReference type="OMA" id="WFAANIE"/>
<dbReference type="Gene3D" id="3.20.20.80">
    <property type="entry name" value="Glycosidases"/>
    <property type="match status" value="1"/>
</dbReference>
<keyword evidence="3 5" id="KW-0326">Glycosidase</keyword>
<evidence type="ECO:0000256" key="1">
    <source>
        <dbReference type="ARBA" id="ARBA00008773"/>
    </source>
</evidence>
<feature type="signal peptide" evidence="6">
    <location>
        <begin position="1"/>
        <end position="36"/>
    </location>
</feature>
<proteinExistence type="inferred from homology"/>
<dbReference type="PANTHER" id="PTHR32227">
    <property type="entry name" value="GLUCAN ENDO-1,3-BETA-GLUCOSIDASE BG1-RELATED-RELATED"/>
    <property type="match status" value="1"/>
</dbReference>
<keyword evidence="6" id="KW-0732">Signal</keyword>
<dbReference type="GO" id="GO:0004553">
    <property type="term" value="F:hydrolase activity, hydrolyzing O-glycosyl compounds"/>
    <property type="evidence" value="ECO:0007669"/>
    <property type="project" value="InterPro"/>
</dbReference>
<accession>A0A068U4L1</accession>
<evidence type="ECO:0000313" key="7">
    <source>
        <dbReference type="EMBL" id="CDP03094.1"/>
    </source>
</evidence>
<dbReference type="SUPFAM" id="SSF51445">
    <property type="entry name" value="(Trans)glycosidases"/>
    <property type="match status" value="1"/>
</dbReference>
<dbReference type="EMBL" id="HG739093">
    <property type="protein sequence ID" value="CDP03094.1"/>
    <property type="molecule type" value="Genomic_DNA"/>
</dbReference>
<evidence type="ECO:0000256" key="2">
    <source>
        <dbReference type="ARBA" id="ARBA00022801"/>
    </source>
</evidence>
<evidence type="ECO:0000256" key="4">
    <source>
        <dbReference type="RuleBase" id="RU004335"/>
    </source>
</evidence>
<dbReference type="PROSITE" id="PS00587">
    <property type="entry name" value="GLYCOSYL_HYDROL_F17"/>
    <property type="match status" value="1"/>
</dbReference>